<proteinExistence type="predicted"/>
<organism evidence="3 4">
    <name type="scientific">Prorocentrum cordatum</name>
    <dbReference type="NCBI Taxonomy" id="2364126"/>
    <lineage>
        <taxon>Eukaryota</taxon>
        <taxon>Sar</taxon>
        <taxon>Alveolata</taxon>
        <taxon>Dinophyceae</taxon>
        <taxon>Prorocentrales</taxon>
        <taxon>Prorocentraceae</taxon>
        <taxon>Prorocentrum</taxon>
    </lineage>
</organism>
<evidence type="ECO:0008006" key="5">
    <source>
        <dbReference type="Google" id="ProtNLM"/>
    </source>
</evidence>
<protein>
    <recommendedName>
        <fullName evidence="5">Pentatricopeptide repeat-containing protein</fullName>
    </recommendedName>
</protein>
<dbReference type="Gene3D" id="1.25.40.10">
    <property type="entry name" value="Tetratricopeptide repeat domain"/>
    <property type="match status" value="2"/>
</dbReference>
<dbReference type="InterPro" id="IPR011990">
    <property type="entry name" value="TPR-like_helical_dom_sf"/>
</dbReference>
<name>A0ABN9VML8_9DINO</name>
<dbReference type="Proteomes" id="UP001189429">
    <property type="component" value="Unassembled WGS sequence"/>
</dbReference>
<accession>A0ABN9VML8</accession>
<evidence type="ECO:0000313" key="4">
    <source>
        <dbReference type="Proteomes" id="UP001189429"/>
    </source>
</evidence>
<sequence>MISTLASRPAPNAKVLRGPLCLSRAASRSAQEPSGHPGARAGRPAWEASLALLRAPRPDLALQFGTRSRMVALALQVNAASFTVAISACRSGKAGRLALGLLGRMRRRRFASGVVAFGAAIAACGRASQWLRACSLLRGMPTRGVLPSSIAYNSTISACGRGSQWAIALAVYSDMRACAAAPTSVTCSSLVDACARGTAWTSAIALLAAAVPRHLSAAAFGAAISACEAAVQWEYALLALSSMELALIQPDAAAFSAAISACEKARRWQPAVALLADMEGGRLDPSLWAFNAGIAACAHRARWRMALWLLTDMGLARWAPDVLSRDAAAVACEVAGASPRGLLLRDTIGRHGALWASRGGGFSAASAHSAGRRAGLGAQSFAAWQAVLLAEAIHGQCGMPVGGGARAAAAGMVTARGRRRQDGF</sequence>
<dbReference type="PANTHER" id="PTHR47447:SF17">
    <property type="entry name" value="OS12G0638900 PROTEIN"/>
    <property type="match status" value="1"/>
</dbReference>
<dbReference type="PANTHER" id="PTHR47447">
    <property type="entry name" value="OS03G0856100 PROTEIN"/>
    <property type="match status" value="1"/>
</dbReference>
<evidence type="ECO:0000256" key="1">
    <source>
        <dbReference type="ARBA" id="ARBA00022737"/>
    </source>
</evidence>
<keyword evidence="4" id="KW-1185">Reference proteome</keyword>
<keyword evidence="1" id="KW-0677">Repeat</keyword>
<dbReference type="Pfam" id="PF13041">
    <property type="entry name" value="PPR_2"/>
    <property type="match status" value="1"/>
</dbReference>
<reference evidence="3" key="1">
    <citation type="submission" date="2023-10" db="EMBL/GenBank/DDBJ databases">
        <authorList>
            <person name="Chen Y."/>
            <person name="Shah S."/>
            <person name="Dougan E. K."/>
            <person name="Thang M."/>
            <person name="Chan C."/>
        </authorList>
    </citation>
    <scope>NUCLEOTIDE SEQUENCE [LARGE SCALE GENOMIC DNA]</scope>
</reference>
<evidence type="ECO:0000256" key="2">
    <source>
        <dbReference type="PROSITE-ProRule" id="PRU00708"/>
    </source>
</evidence>
<gene>
    <name evidence="3" type="ORF">PCOR1329_LOCUS59415</name>
</gene>
<dbReference type="EMBL" id="CAUYUJ010017405">
    <property type="protein sequence ID" value="CAK0874570.1"/>
    <property type="molecule type" value="Genomic_DNA"/>
</dbReference>
<evidence type="ECO:0000313" key="3">
    <source>
        <dbReference type="EMBL" id="CAK0874570.1"/>
    </source>
</evidence>
<dbReference type="Pfam" id="PF01535">
    <property type="entry name" value="PPR"/>
    <property type="match status" value="1"/>
</dbReference>
<dbReference type="InterPro" id="IPR002885">
    <property type="entry name" value="PPR_rpt"/>
</dbReference>
<comment type="caution">
    <text evidence="3">The sequence shown here is derived from an EMBL/GenBank/DDBJ whole genome shotgun (WGS) entry which is preliminary data.</text>
</comment>
<feature type="repeat" description="PPR" evidence="2">
    <location>
        <begin position="148"/>
        <end position="182"/>
    </location>
</feature>
<dbReference type="PROSITE" id="PS51375">
    <property type="entry name" value="PPR"/>
    <property type="match status" value="1"/>
</dbReference>